<dbReference type="SMART" id="SM00642">
    <property type="entry name" value="Aamy"/>
    <property type="match status" value="1"/>
</dbReference>
<proteinExistence type="predicted"/>
<accession>M0QN50</accession>
<dbReference type="EMBL" id="BANX01000030">
    <property type="protein sequence ID" value="GAC69998.1"/>
    <property type="molecule type" value="Genomic_DNA"/>
</dbReference>
<dbReference type="PANTHER" id="PTHR10357:SF216">
    <property type="entry name" value="MALTOOLIGOSYL TREHALOSE SYNTHASE-RELATED"/>
    <property type="match status" value="1"/>
</dbReference>
<dbReference type="Gene3D" id="3.30.1590.10">
    <property type="entry name" value="Maltooligosyl trehalose synthase, domain 2"/>
    <property type="match status" value="1"/>
</dbReference>
<name>M0QN50_9ACTN</name>
<dbReference type="CDD" id="cd11336">
    <property type="entry name" value="AmyAc_MTSase"/>
    <property type="match status" value="1"/>
</dbReference>
<comment type="caution">
    <text evidence="2">The sequence shown here is derived from an EMBL/GenBank/DDBJ whole genome shotgun (WGS) entry which is preliminary data.</text>
</comment>
<dbReference type="SUPFAM" id="SSF51445">
    <property type="entry name" value="(Trans)glycosidases"/>
    <property type="match status" value="1"/>
</dbReference>
<dbReference type="InterPro" id="IPR012767">
    <property type="entry name" value="Trehalose_TreY"/>
</dbReference>
<evidence type="ECO:0000313" key="2">
    <source>
        <dbReference type="EMBL" id="GAC69998.1"/>
    </source>
</evidence>
<keyword evidence="3" id="KW-1185">Reference proteome</keyword>
<dbReference type="Pfam" id="PF02806">
    <property type="entry name" value="Alpha-amylase_C"/>
    <property type="match status" value="1"/>
</dbReference>
<sequence length="778" mass="84506">MSRGGAHRPAPVATYRLQLTPDLGFADAAAVLPHLAALGVSHLYLSPIGRATAGSQHGYDWVPPPGVADVLGGSDGLRGLRAAADELGLGLIVDIVPNHTGVADARQNPWFADLLARGPESAYAKYFDVDFAPDNGVDGRIALPVLGDETDLDALEIRDGWLHFYDHAYPLAPDTGVGTPAEVHDRQHYRLVPWRSGLIGYRRFFAINELAGVRQEDPEVYDATHGWLRELIADDLVDGVRVDHPDGLWDPQGYLERLRADLGPDRLLYIEKILATDEPLEPSLPVDGTTGYDQLRIIDAVFTAPTGVIALAEIHERLTGVAGDGRWLRSTEHARKLETIAETFPTEHRRLVAAVRADSGPDAEGFPVPGEPELLSTATAEIIADLGVYRADYPALRSRLEATAARVSATRPGLAGAVATVVEATGRHGAASARLAQTGGAVTAKSVEDSLFYRTARLVSAQEVGGDPAEPAVDLRDFHAHNEARAERWPLAMTASSTHDTKRSEDVRARIAILAQVPERWTQLVDALWRDQPPPHRLTGYFLLQNFIGVWPVDGPVTDDLRERLHAYAEKAIRESGLRTTWTDIDDDFESAVHSWIDALLGGDSAAAISEFVAGIRRSWELESVARKAITLLCPGVGDIYQGTEWWDDSLVDPDNRRPVDYRRPLDGPKTTVVRHALALRTRHPAAFGVGGTYLRLSASGPAAEHVVAFGRGHDDSAEVVVLAARFTHSLDHERCATTSVALPAGRWRDVADDSEYSGSIPLSTAMSRTGVTLLERV</sequence>
<dbReference type="GO" id="GO:0005992">
    <property type="term" value="P:trehalose biosynthetic process"/>
    <property type="evidence" value="ECO:0007669"/>
    <property type="project" value="TreeGrafter"/>
</dbReference>
<dbReference type="PANTHER" id="PTHR10357">
    <property type="entry name" value="ALPHA-AMYLASE FAMILY MEMBER"/>
    <property type="match status" value="1"/>
</dbReference>
<gene>
    <name evidence="2" type="primary">treY</name>
    <name evidence="2" type="ORF">GS4_30_00700</name>
</gene>
<dbReference type="InterPro" id="IPR017853">
    <property type="entry name" value="GH"/>
</dbReference>
<dbReference type="eggNOG" id="COG3280">
    <property type="taxonomic scope" value="Bacteria"/>
</dbReference>
<evidence type="ECO:0000259" key="1">
    <source>
        <dbReference type="SMART" id="SM00642"/>
    </source>
</evidence>
<protein>
    <submittedName>
        <fullName evidence="2">Malto-oligosyltrehalose synthase</fullName>
    </submittedName>
</protein>
<dbReference type="OrthoDB" id="9761577at2"/>
<dbReference type="Proteomes" id="UP000011666">
    <property type="component" value="Unassembled WGS sequence"/>
</dbReference>
<dbReference type="STRING" id="1223545.GS4_30_00700"/>
<organism evidence="2 3">
    <name type="scientific">Gordonia soli NBRC 108243</name>
    <dbReference type="NCBI Taxonomy" id="1223545"/>
    <lineage>
        <taxon>Bacteria</taxon>
        <taxon>Bacillati</taxon>
        <taxon>Actinomycetota</taxon>
        <taxon>Actinomycetes</taxon>
        <taxon>Mycobacteriales</taxon>
        <taxon>Gordoniaceae</taxon>
        <taxon>Gordonia</taxon>
    </lineage>
</organism>
<dbReference type="GO" id="GO:0030980">
    <property type="term" value="P:alpha-glucan catabolic process"/>
    <property type="evidence" value="ECO:0007669"/>
    <property type="project" value="TreeGrafter"/>
</dbReference>
<reference evidence="2 3" key="1">
    <citation type="submission" date="2013-01" db="EMBL/GenBank/DDBJ databases">
        <title>Whole genome shotgun sequence of Gordonia soli NBRC 108243.</title>
        <authorList>
            <person name="Isaki-Nakamura S."/>
            <person name="Hosoyama A."/>
            <person name="Tsuchikane K."/>
            <person name="Ando Y."/>
            <person name="Baba S."/>
            <person name="Ohji S."/>
            <person name="Hamada M."/>
            <person name="Tamura T."/>
            <person name="Yamazoe A."/>
            <person name="Yamazaki S."/>
            <person name="Fujita N."/>
        </authorList>
    </citation>
    <scope>NUCLEOTIDE SEQUENCE [LARGE SCALE GENOMIC DNA]</scope>
    <source>
        <strain evidence="2 3">NBRC 108243</strain>
    </source>
</reference>
<evidence type="ECO:0000313" key="3">
    <source>
        <dbReference type="Proteomes" id="UP000011666"/>
    </source>
</evidence>
<dbReference type="Gene3D" id="3.20.20.80">
    <property type="entry name" value="Glycosidases"/>
    <property type="match status" value="4"/>
</dbReference>
<dbReference type="InterPro" id="IPR006048">
    <property type="entry name" value="A-amylase/branching_C"/>
</dbReference>
<feature type="domain" description="Glycosyl hydrolase family 13 catalytic" evidence="1">
    <location>
        <begin position="18"/>
        <end position="683"/>
    </location>
</feature>
<dbReference type="NCBIfam" id="TIGR02401">
    <property type="entry name" value="trehalose_TreY"/>
    <property type="match status" value="1"/>
</dbReference>
<dbReference type="GO" id="GO:0047470">
    <property type="term" value="F:(1,4)-alpha-D-glucan 1-alpha-D-glucosylmutase activity"/>
    <property type="evidence" value="ECO:0007669"/>
    <property type="project" value="TreeGrafter"/>
</dbReference>
<dbReference type="GO" id="GO:0043169">
    <property type="term" value="F:cation binding"/>
    <property type="evidence" value="ECO:0007669"/>
    <property type="project" value="InterPro"/>
</dbReference>
<dbReference type="AlphaFoldDB" id="M0QN50"/>
<dbReference type="InterPro" id="IPR006047">
    <property type="entry name" value="GH13_cat_dom"/>
</dbReference>
<dbReference type="Pfam" id="PF00128">
    <property type="entry name" value="Alpha-amylase"/>
    <property type="match status" value="1"/>
</dbReference>
<dbReference type="RefSeq" id="WP_007623595.1">
    <property type="nucleotide sequence ID" value="NZ_BANX01000030.1"/>
</dbReference>